<keyword evidence="8" id="KW-0735">Signal-anchor</keyword>
<evidence type="ECO:0000256" key="5">
    <source>
        <dbReference type="ARBA" id="ARBA00005584"/>
    </source>
</evidence>
<accession>A0A913XDS4</accession>
<reference evidence="16" key="1">
    <citation type="submission" date="2022-11" db="UniProtKB">
        <authorList>
            <consortium name="EnsemblMetazoa"/>
        </authorList>
    </citation>
    <scope>IDENTIFICATION</scope>
</reference>
<dbReference type="GO" id="GO:0015012">
    <property type="term" value="P:heparan sulfate proteoglycan biosynthetic process"/>
    <property type="evidence" value="ECO:0007669"/>
    <property type="project" value="InterPro"/>
</dbReference>
<evidence type="ECO:0000313" key="16">
    <source>
        <dbReference type="EnsemblMetazoa" id="XP_020902925.1"/>
    </source>
</evidence>
<dbReference type="EC" id="5.1.3.17" evidence="6"/>
<comment type="pathway">
    <text evidence="4">Glycan metabolism; heparan sulfate biosynthesis.</text>
</comment>
<evidence type="ECO:0000256" key="10">
    <source>
        <dbReference type="ARBA" id="ARBA00023136"/>
    </source>
</evidence>
<dbReference type="RefSeq" id="XP_020902925.1">
    <property type="nucleotide sequence ID" value="XM_021047266.1"/>
</dbReference>
<keyword evidence="10 13" id="KW-0472">Membrane</keyword>
<dbReference type="GO" id="GO:0005794">
    <property type="term" value="C:Golgi apparatus"/>
    <property type="evidence" value="ECO:0007669"/>
    <property type="project" value="TreeGrafter"/>
</dbReference>
<dbReference type="AlphaFoldDB" id="A0A913XDS4"/>
<name>A0A913XDS4_EXADI</name>
<evidence type="ECO:0000256" key="7">
    <source>
        <dbReference type="ARBA" id="ARBA00022692"/>
    </source>
</evidence>
<evidence type="ECO:0000259" key="15">
    <source>
        <dbReference type="Pfam" id="PF21174"/>
    </source>
</evidence>
<evidence type="ECO:0000256" key="11">
    <source>
        <dbReference type="ARBA" id="ARBA00023235"/>
    </source>
</evidence>
<dbReference type="InterPro" id="IPR059154">
    <property type="entry name" value="Glce_b_sandwich"/>
</dbReference>
<evidence type="ECO:0000256" key="4">
    <source>
        <dbReference type="ARBA" id="ARBA00005093"/>
    </source>
</evidence>
<evidence type="ECO:0000256" key="13">
    <source>
        <dbReference type="SAM" id="Phobius"/>
    </source>
</evidence>
<keyword evidence="11" id="KW-0413">Isomerase</keyword>
<dbReference type="GO" id="GO:0047464">
    <property type="term" value="F:heparosan-N-sulfate-glucuronate 5-epimerase activity"/>
    <property type="evidence" value="ECO:0007669"/>
    <property type="project" value="UniProtKB-EC"/>
</dbReference>
<sequence length="611" mass="70240">MRLSYCLCGRITAKLFLVCVLISLTTWYVSWSNCPKASPLSTIPKEDDQSNPDPQIYCADLVSAALREREDQEYADRKEREEKIRDNCPKSVPYETIDVIVNGGEKKIEGRIDLDKNEPYVPFSFVKNYFEIYGGMQKFDKHRILEWRHSYSEIHETKHKYDPKGAFLWFQGYHVEGRQRVLCISGKEEVPVSSQWNPKGHFYPIQIAQYGLSHYSMMQVEGKSRGKTRIFEDAEAEDHNWIANDPNEVQAVYDKERETRVIQFFTPELDGEGISLHIDSSNKEYVLSFDLKILDSGRVAVTLETNNIKQHVINYSTDNKLIEVKNNAIFMGLGNQDGWRRITRNLDTDLRKGLKLMDSKFKKSNIKVVITEIQSIVVYGKGLIDNVTLSRTARLDFFMAAADWFVRNQNDNGGWPITVKRKILEGVEIKPGWYSAMAQGQGMSLLTRAYYHTKNISYLNAALKATSVFKISSEDNGVRATFMDKYHWYEEYPTTPSLYVLNGFIYSLLGLYDLTLAAPAEQREEAAVLFRDGMRSLRNMLLMFDAGSGTFYDLRHISMRAAPNLARWDYHTLHVSLLMFLTSSGIDNDPIFKATSARWAGYTKGKRAKHN</sequence>
<dbReference type="Pfam" id="PF21174">
    <property type="entry name" value="Glce_b_sandwich"/>
    <property type="match status" value="1"/>
</dbReference>
<evidence type="ECO:0000256" key="2">
    <source>
        <dbReference type="ARBA" id="ARBA00004606"/>
    </source>
</evidence>
<evidence type="ECO:0000256" key="12">
    <source>
        <dbReference type="ARBA" id="ARBA00037847"/>
    </source>
</evidence>
<keyword evidence="17" id="KW-1185">Reference proteome</keyword>
<evidence type="ECO:0000256" key="3">
    <source>
        <dbReference type="ARBA" id="ARBA00004841"/>
    </source>
</evidence>
<feature type="domain" description="D-glucuronyl C5-epimerase beta-sandwich" evidence="15">
    <location>
        <begin position="259"/>
        <end position="381"/>
    </location>
</feature>
<dbReference type="EnsemblMetazoa" id="XM_021047266.1">
    <property type="protein sequence ID" value="XP_020902925.1"/>
    <property type="gene ID" value="LOC110241410"/>
</dbReference>
<protein>
    <recommendedName>
        <fullName evidence="6">heparosan-N-sulfate-glucuronate 5-epimerase</fullName>
        <ecNumber evidence="6">5.1.3.17</ecNumber>
    </recommendedName>
</protein>
<dbReference type="InterPro" id="IPR039721">
    <property type="entry name" value="C5-epimerase"/>
</dbReference>
<feature type="domain" description="D-glucuronyl C5-epimerase C-terminal" evidence="14">
    <location>
        <begin position="409"/>
        <end position="600"/>
    </location>
</feature>
<comment type="similarity">
    <text evidence="5">Belongs to the D-glucuronyl C5-epimerase family.</text>
</comment>
<organism evidence="16 17">
    <name type="scientific">Exaiptasia diaphana</name>
    <name type="common">Tropical sea anemone</name>
    <name type="synonym">Aiptasia pulchella</name>
    <dbReference type="NCBI Taxonomy" id="2652724"/>
    <lineage>
        <taxon>Eukaryota</taxon>
        <taxon>Metazoa</taxon>
        <taxon>Cnidaria</taxon>
        <taxon>Anthozoa</taxon>
        <taxon>Hexacorallia</taxon>
        <taxon>Actiniaria</taxon>
        <taxon>Aiptasiidae</taxon>
        <taxon>Exaiptasia</taxon>
    </lineage>
</organism>
<dbReference type="Pfam" id="PF06662">
    <property type="entry name" value="C5-epim_C"/>
    <property type="match status" value="1"/>
</dbReference>
<keyword evidence="9 13" id="KW-1133">Transmembrane helix</keyword>
<evidence type="ECO:0000259" key="14">
    <source>
        <dbReference type="Pfam" id="PF06662"/>
    </source>
</evidence>
<dbReference type="GeneID" id="110241410"/>
<evidence type="ECO:0000256" key="6">
    <source>
        <dbReference type="ARBA" id="ARBA00012087"/>
    </source>
</evidence>
<comment type="catalytic activity">
    <reaction evidence="1">
        <text>[heparosan-N-sulfate](n) = [heparan-N-sulfate](n)</text>
        <dbReference type="Rhea" id="RHEA:20197"/>
        <dbReference type="Rhea" id="RHEA-COMP:9556"/>
        <dbReference type="Rhea" id="RHEA-COMP:9557"/>
        <dbReference type="ChEBI" id="CHEBI:58041"/>
        <dbReference type="ChEBI" id="CHEBI:58287"/>
        <dbReference type="EC" id="5.1.3.17"/>
    </reaction>
</comment>
<evidence type="ECO:0000256" key="8">
    <source>
        <dbReference type="ARBA" id="ARBA00022968"/>
    </source>
</evidence>
<keyword evidence="7 13" id="KW-0812">Transmembrane</keyword>
<evidence type="ECO:0000313" key="17">
    <source>
        <dbReference type="Proteomes" id="UP000887567"/>
    </source>
</evidence>
<dbReference type="InterPro" id="IPR010598">
    <property type="entry name" value="C5-epim_C"/>
</dbReference>
<comment type="subcellular location">
    <subcellularLocation>
        <location evidence="12">Endomembrane system</location>
        <topology evidence="12">Single-pass membrane protein</topology>
    </subcellularLocation>
    <subcellularLocation>
        <location evidence="2">Membrane</location>
        <topology evidence="2">Single-pass type II membrane protein</topology>
    </subcellularLocation>
</comment>
<dbReference type="PANTHER" id="PTHR13174:SF3">
    <property type="entry name" value="D-GLUCURONYL C5-EPIMERASE"/>
    <property type="match status" value="1"/>
</dbReference>
<dbReference type="OMA" id="RGVFMYF"/>
<dbReference type="OrthoDB" id="5914444at2759"/>
<proteinExistence type="inferred from homology"/>
<evidence type="ECO:0000256" key="1">
    <source>
        <dbReference type="ARBA" id="ARBA00000434"/>
    </source>
</evidence>
<dbReference type="PANTHER" id="PTHR13174">
    <property type="entry name" value="D-GLUCURONYL C5-EPIMERASE"/>
    <property type="match status" value="1"/>
</dbReference>
<dbReference type="KEGG" id="epa:110241410"/>
<dbReference type="Proteomes" id="UP000887567">
    <property type="component" value="Unplaced"/>
</dbReference>
<comment type="pathway">
    <text evidence="3">Glycan metabolism; heparin biosynthesis.</text>
</comment>
<evidence type="ECO:0000256" key="9">
    <source>
        <dbReference type="ARBA" id="ARBA00022989"/>
    </source>
</evidence>
<feature type="transmembrane region" description="Helical" evidence="13">
    <location>
        <begin position="12"/>
        <end position="31"/>
    </location>
</feature>